<name>A0AAV7PV94_PLEWA</name>
<protein>
    <submittedName>
        <fullName evidence="2">Uncharacterized protein</fullName>
    </submittedName>
</protein>
<proteinExistence type="predicted"/>
<feature type="compositionally biased region" description="Basic and acidic residues" evidence="1">
    <location>
        <begin position="59"/>
        <end position="72"/>
    </location>
</feature>
<feature type="compositionally biased region" description="Basic and acidic residues" evidence="1">
    <location>
        <begin position="1"/>
        <end position="15"/>
    </location>
</feature>
<organism evidence="2 3">
    <name type="scientific">Pleurodeles waltl</name>
    <name type="common">Iberian ribbed newt</name>
    <dbReference type="NCBI Taxonomy" id="8319"/>
    <lineage>
        <taxon>Eukaryota</taxon>
        <taxon>Metazoa</taxon>
        <taxon>Chordata</taxon>
        <taxon>Craniata</taxon>
        <taxon>Vertebrata</taxon>
        <taxon>Euteleostomi</taxon>
        <taxon>Amphibia</taxon>
        <taxon>Batrachia</taxon>
        <taxon>Caudata</taxon>
        <taxon>Salamandroidea</taxon>
        <taxon>Salamandridae</taxon>
        <taxon>Pleurodelinae</taxon>
        <taxon>Pleurodeles</taxon>
    </lineage>
</organism>
<evidence type="ECO:0000313" key="2">
    <source>
        <dbReference type="EMBL" id="KAJ1131117.1"/>
    </source>
</evidence>
<evidence type="ECO:0000313" key="3">
    <source>
        <dbReference type="Proteomes" id="UP001066276"/>
    </source>
</evidence>
<keyword evidence="3" id="KW-1185">Reference proteome</keyword>
<dbReference type="Proteomes" id="UP001066276">
    <property type="component" value="Chromosome 7"/>
</dbReference>
<dbReference type="EMBL" id="JANPWB010000011">
    <property type="protein sequence ID" value="KAJ1131117.1"/>
    <property type="molecule type" value="Genomic_DNA"/>
</dbReference>
<reference evidence="2" key="1">
    <citation type="journal article" date="2022" name="bioRxiv">
        <title>Sequencing and chromosome-scale assembly of the giantPleurodeles waltlgenome.</title>
        <authorList>
            <person name="Brown T."/>
            <person name="Elewa A."/>
            <person name="Iarovenko S."/>
            <person name="Subramanian E."/>
            <person name="Araus A.J."/>
            <person name="Petzold A."/>
            <person name="Susuki M."/>
            <person name="Suzuki K.-i.T."/>
            <person name="Hayashi T."/>
            <person name="Toyoda A."/>
            <person name="Oliveira C."/>
            <person name="Osipova E."/>
            <person name="Leigh N.D."/>
            <person name="Simon A."/>
            <person name="Yun M.H."/>
        </authorList>
    </citation>
    <scope>NUCLEOTIDE SEQUENCE</scope>
    <source>
        <strain evidence="2">20211129_DDA</strain>
        <tissue evidence="2">Liver</tissue>
    </source>
</reference>
<evidence type="ECO:0000256" key="1">
    <source>
        <dbReference type="SAM" id="MobiDB-lite"/>
    </source>
</evidence>
<accession>A0AAV7PV94</accession>
<sequence length="88" mass="9513">MEVNHPHALREERRLDRRHRSPPASSVGGRGQPMTGRREVAGATSVAERTSGRLLMSEDSERATSRPRERSGDFGPPRLAVAAGEGGP</sequence>
<comment type="caution">
    <text evidence="2">The sequence shown here is derived from an EMBL/GenBank/DDBJ whole genome shotgun (WGS) entry which is preliminary data.</text>
</comment>
<gene>
    <name evidence="2" type="ORF">NDU88_009460</name>
</gene>
<dbReference type="AlphaFoldDB" id="A0AAV7PV94"/>
<feature type="region of interest" description="Disordered" evidence="1">
    <location>
        <begin position="1"/>
        <end position="88"/>
    </location>
</feature>